<evidence type="ECO:0000256" key="2">
    <source>
        <dbReference type="ARBA" id="ARBA00022692"/>
    </source>
</evidence>
<dbReference type="InterPro" id="IPR000620">
    <property type="entry name" value="EamA_dom"/>
</dbReference>
<feature type="transmembrane region" description="Helical" evidence="5">
    <location>
        <begin position="33"/>
        <end position="52"/>
    </location>
</feature>
<keyword evidence="3 5" id="KW-1133">Transmembrane helix</keyword>
<dbReference type="RefSeq" id="WP_227476482.1">
    <property type="nucleotide sequence ID" value="NZ_JAFMPT010000005.1"/>
</dbReference>
<dbReference type="Proteomes" id="UP000778797">
    <property type="component" value="Unassembled WGS sequence"/>
</dbReference>
<evidence type="ECO:0000313" key="8">
    <source>
        <dbReference type="Proteomes" id="UP000778797"/>
    </source>
</evidence>
<comment type="caution">
    <text evidence="7">The sequence shown here is derived from an EMBL/GenBank/DDBJ whole genome shotgun (WGS) entry which is preliminary data.</text>
</comment>
<dbReference type="PANTHER" id="PTHR22911">
    <property type="entry name" value="ACYL-MALONYL CONDENSING ENZYME-RELATED"/>
    <property type="match status" value="1"/>
</dbReference>
<dbReference type="EMBL" id="JAFMPT010000005">
    <property type="protein sequence ID" value="MCC1484034.1"/>
    <property type="molecule type" value="Genomic_DNA"/>
</dbReference>
<reference evidence="8" key="2">
    <citation type="submission" date="2023-07" db="EMBL/GenBank/DDBJ databases">
        <title>Genome of Winogradskyella sp. E313.</title>
        <authorList>
            <person name="Zhou Y."/>
        </authorList>
    </citation>
    <scope>NUCLEOTIDE SEQUENCE [LARGE SCALE GENOMIC DNA]</scope>
    <source>
        <strain evidence="8">E313</strain>
    </source>
</reference>
<feature type="transmembrane region" description="Helical" evidence="5">
    <location>
        <begin position="173"/>
        <end position="193"/>
    </location>
</feature>
<name>A0ABS8ELD9_9FLAO</name>
<sequence length="282" mass="32232">MLRSAIKYMLISTFAFAFLNAIVKYLSDFNVSQIIYFRALGSFGFCMIYLKRNKISVLGNNKKLLLLRALMGLIAMTLFFLSLKYLSMGSATSIRYISPIFAALFAVLLLKEKIWPTQWLFFAMAFLGVLLLKGFDAQMNTIGLLAALFSAIFTGLVFVILRKIGKRDHPVVVVNYFMGVSAFVSMFFMLFHWKQPTYIEWLLFLSLGVFGYYGQLYMTKAFQAVETNKIAPVKYVEVVFTLIIGVFWFGEVYTLLSVFAIVLILLGLILNVFYKQNIKNTK</sequence>
<evidence type="ECO:0000256" key="4">
    <source>
        <dbReference type="ARBA" id="ARBA00023136"/>
    </source>
</evidence>
<feature type="domain" description="EamA" evidence="6">
    <location>
        <begin position="142"/>
        <end position="272"/>
    </location>
</feature>
<feature type="transmembrane region" description="Helical" evidence="5">
    <location>
        <begin position="64"/>
        <end position="87"/>
    </location>
</feature>
<feature type="transmembrane region" description="Helical" evidence="5">
    <location>
        <begin position="93"/>
        <end position="110"/>
    </location>
</feature>
<dbReference type="SUPFAM" id="SSF103481">
    <property type="entry name" value="Multidrug resistance efflux transporter EmrE"/>
    <property type="match status" value="2"/>
</dbReference>
<feature type="transmembrane region" description="Helical" evidence="5">
    <location>
        <begin position="141"/>
        <end position="161"/>
    </location>
</feature>
<evidence type="ECO:0000313" key="7">
    <source>
        <dbReference type="EMBL" id="MCC1484034.1"/>
    </source>
</evidence>
<feature type="transmembrane region" description="Helical" evidence="5">
    <location>
        <begin position="117"/>
        <end position="135"/>
    </location>
</feature>
<gene>
    <name evidence="7" type="ORF">J1C55_05475</name>
</gene>
<evidence type="ECO:0000259" key="6">
    <source>
        <dbReference type="Pfam" id="PF00892"/>
    </source>
</evidence>
<feature type="transmembrane region" description="Helical" evidence="5">
    <location>
        <begin position="230"/>
        <end position="249"/>
    </location>
</feature>
<dbReference type="Pfam" id="PF00892">
    <property type="entry name" value="EamA"/>
    <property type="match status" value="2"/>
</dbReference>
<feature type="transmembrane region" description="Helical" evidence="5">
    <location>
        <begin position="255"/>
        <end position="274"/>
    </location>
</feature>
<dbReference type="InterPro" id="IPR037185">
    <property type="entry name" value="EmrE-like"/>
</dbReference>
<feature type="domain" description="EamA" evidence="6">
    <location>
        <begin position="5"/>
        <end position="132"/>
    </location>
</feature>
<keyword evidence="2 5" id="KW-0812">Transmembrane</keyword>
<reference evidence="8" key="1">
    <citation type="submission" date="2021-03" db="EMBL/GenBank/DDBJ databases">
        <title>Genome of Cognatishimia sp. F0-27.</title>
        <authorList>
            <person name="Ping X."/>
        </authorList>
    </citation>
    <scope>NUCLEOTIDE SEQUENCE [LARGE SCALE GENOMIC DNA]</scope>
    <source>
        <strain evidence="8">E313</strain>
    </source>
</reference>
<evidence type="ECO:0000256" key="3">
    <source>
        <dbReference type="ARBA" id="ARBA00022989"/>
    </source>
</evidence>
<keyword evidence="4 5" id="KW-0472">Membrane</keyword>
<protein>
    <submittedName>
        <fullName evidence="7">DMT family transporter</fullName>
    </submittedName>
</protein>
<keyword evidence="8" id="KW-1185">Reference proteome</keyword>
<proteinExistence type="predicted"/>
<feature type="transmembrane region" description="Helical" evidence="5">
    <location>
        <begin position="199"/>
        <end position="218"/>
    </location>
</feature>
<dbReference type="Gene3D" id="1.10.3730.20">
    <property type="match status" value="1"/>
</dbReference>
<evidence type="ECO:0000256" key="1">
    <source>
        <dbReference type="ARBA" id="ARBA00004141"/>
    </source>
</evidence>
<dbReference type="PANTHER" id="PTHR22911:SF6">
    <property type="entry name" value="SOLUTE CARRIER FAMILY 35 MEMBER G1"/>
    <property type="match status" value="1"/>
</dbReference>
<organism evidence="7 8">
    <name type="scientific">Winogradskyella immobilis</name>
    <dbReference type="NCBI Taxonomy" id="2816852"/>
    <lineage>
        <taxon>Bacteria</taxon>
        <taxon>Pseudomonadati</taxon>
        <taxon>Bacteroidota</taxon>
        <taxon>Flavobacteriia</taxon>
        <taxon>Flavobacteriales</taxon>
        <taxon>Flavobacteriaceae</taxon>
        <taxon>Winogradskyella</taxon>
    </lineage>
</organism>
<evidence type="ECO:0000256" key="5">
    <source>
        <dbReference type="SAM" id="Phobius"/>
    </source>
</evidence>
<accession>A0ABS8ELD9</accession>
<feature type="transmembrane region" description="Helical" evidence="5">
    <location>
        <begin position="7"/>
        <end position="27"/>
    </location>
</feature>
<comment type="subcellular location">
    <subcellularLocation>
        <location evidence="1">Membrane</location>
        <topology evidence="1">Multi-pass membrane protein</topology>
    </subcellularLocation>
</comment>